<dbReference type="Proteomes" id="UP001412239">
    <property type="component" value="Unassembled WGS sequence"/>
</dbReference>
<dbReference type="AlphaFoldDB" id="A0A292PYT5"/>
<keyword evidence="2" id="KW-1185">Reference proteome</keyword>
<name>A0A292PYT5_9PEZI</name>
<accession>A0A292PYT5</accession>
<sequence>MTRWALYLSIASPLCGGRVRLQDGAVGCLRCPLGVALRPVLRCEVHRTPHACAFRFHICHEGC</sequence>
<evidence type="ECO:0000313" key="1">
    <source>
        <dbReference type="EMBL" id="CUS12314.1"/>
    </source>
</evidence>
<gene>
    <name evidence="1" type="ORF">GSTUAT00003640001</name>
</gene>
<proteinExistence type="predicted"/>
<reference evidence="1" key="1">
    <citation type="submission" date="2015-10" db="EMBL/GenBank/DDBJ databases">
        <authorList>
            <person name="Regsiter A."/>
            <person name="william w."/>
        </authorList>
    </citation>
    <scope>NUCLEOTIDE SEQUENCE</scope>
    <source>
        <strain evidence="1">Montdore</strain>
    </source>
</reference>
<organism evidence="1 2">
    <name type="scientific">Tuber aestivum</name>
    <name type="common">summer truffle</name>
    <dbReference type="NCBI Taxonomy" id="59557"/>
    <lineage>
        <taxon>Eukaryota</taxon>
        <taxon>Fungi</taxon>
        <taxon>Dikarya</taxon>
        <taxon>Ascomycota</taxon>
        <taxon>Pezizomycotina</taxon>
        <taxon>Pezizomycetes</taxon>
        <taxon>Pezizales</taxon>
        <taxon>Tuberaceae</taxon>
        <taxon>Tuber</taxon>
    </lineage>
</organism>
<evidence type="ECO:0000313" key="2">
    <source>
        <dbReference type="Proteomes" id="UP001412239"/>
    </source>
</evidence>
<protein>
    <submittedName>
        <fullName evidence="1">Uncharacterized protein</fullName>
    </submittedName>
</protein>
<dbReference type="EMBL" id="LN890996">
    <property type="protein sequence ID" value="CUS12314.1"/>
    <property type="molecule type" value="Genomic_DNA"/>
</dbReference>